<keyword evidence="3 6" id="KW-0547">Nucleotide-binding</keyword>
<dbReference type="UniPathway" id="UPA00074">
    <property type="reaction ID" value="UER00128"/>
</dbReference>
<dbReference type="EMBL" id="FOXC01000024">
    <property type="protein sequence ID" value="SFP49085.1"/>
    <property type="molecule type" value="Genomic_DNA"/>
</dbReference>
<reference evidence="7 10" key="2">
    <citation type="submission" date="2019-07" db="EMBL/GenBank/DDBJ databases">
        <title>Whole genome shotgun sequence of Halolactibacillus halophilus NBRC 100868.</title>
        <authorList>
            <person name="Hosoyama A."/>
            <person name="Uohara A."/>
            <person name="Ohji S."/>
            <person name="Ichikawa N."/>
        </authorList>
    </citation>
    <scope>NUCLEOTIDE SEQUENCE [LARGE SCALE GENOMIC DNA]</scope>
    <source>
        <strain evidence="7 10">NBRC 100868</strain>
    </source>
</reference>
<dbReference type="Proteomes" id="UP000321547">
    <property type="component" value="Unassembled WGS sequence"/>
</dbReference>
<evidence type="ECO:0000256" key="6">
    <source>
        <dbReference type="HAMAP-Rule" id="MF_01926"/>
    </source>
</evidence>
<dbReference type="InterPro" id="IPR036604">
    <property type="entry name" value="PurS-like_sf"/>
</dbReference>
<accession>A0A1I5QS59</accession>
<protein>
    <recommendedName>
        <fullName evidence="6">Phosphoribosylformylglycinamidine synthase subunit PurS</fullName>
        <shortName evidence="6">FGAM synthase</shortName>
        <ecNumber evidence="6">6.3.5.3</ecNumber>
    </recommendedName>
    <alternativeName>
        <fullName evidence="6">Formylglycinamide ribonucleotide amidotransferase subunit III</fullName>
        <shortName evidence="6">FGAR amidotransferase III</shortName>
        <shortName evidence="6">FGAR-AT III</shortName>
    </alternativeName>
    <alternativeName>
        <fullName evidence="6">Phosphoribosylformylglycinamidine synthase subunit III</fullName>
    </alternativeName>
</protein>
<dbReference type="GO" id="GO:0005737">
    <property type="term" value="C:cytoplasm"/>
    <property type="evidence" value="ECO:0007669"/>
    <property type="project" value="UniProtKB-SubCell"/>
</dbReference>
<comment type="subcellular location">
    <subcellularLocation>
        <location evidence="6">Cytoplasm</location>
    </subcellularLocation>
</comment>
<dbReference type="PANTHER" id="PTHR34696:SF1">
    <property type="entry name" value="PHOSPHORIBOSYLFORMYLGLYCINAMIDINE SYNTHASE SUBUNIT PURS"/>
    <property type="match status" value="1"/>
</dbReference>
<evidence type="ECO:0000313" key="7">
    <source>
        <dbReference type="EMBL" id="GEM01897.1"/>
    </source>
</evidence>
<comment type="subunit">
    <text evidence="6">Part of the FGAM synthase complex composed of 1 PurL, 1 PurQ and 2 PurS subunits.</text>
</comment>
<evidence type="ECO:0000256" key="2">
    <source>
        <dbReference type="ARBA" id="ARBA00022598"/>
    </source>
</evidence>
<dbReference type="GO" id="GO:0005524">
    <property type="term" value="F:ATP binding"/>
    <property type="evidence" value="ECO:0007669"/>
    <property type="project" value="UniProtKB-UniRule"/>
</dbReference>
<dbReference type="SUPFAM" id="SSF82697">
    <property type="entry name" value="PurS-like"/>
    <property type="match status" value="1"/>
</dbReference>
<reference evidence="8 9" key="1">
    <citation type="submission" date="2016-10" db="EMBL/GenBank/DDBJ databases">
        <authorList>
            <person name="de Groot N.N."/>
        </authorList>
    </citation>
    <scope>NUCLEOTIDE SEQUENCE [LARGE SCALE GENOMIC DNA]</scope>
    <source>
        <strain evidence="8 9">DSM 17073</strain>
    </source>
</reference>
<dbReference type="Proteomes" id="UP000242243">
    <property type="component" value="Unassembled WGS sequence"/>
</dbReference>
<dbReference type="HAMAP" id="MF_01926">
    <property type="entry name" value="PurS"/>
    <property type="match status" value="1"/>
</dbReference>
<gene>
    <name evidence="6 7" type="primary">purS</name>
    <name evidence="7" type="ORF">HHA03_14290</name>
    <name evidence="8" type="ORF">SAMN05421839_1249</name>
</gene>
<comment type="pathway">
    <text evidence="6">Purine metabolism; IMP biosynthesis via de novo pathway; 5-amino-1-(5-phospho-D-ribosyl)imidazole from N(2)-formyl-N(1)-(5-phospho-D-ribosyl)glycinamide: step 1/2.</text>
</comment>
<dbReference type="GO" id="GO:0004642">
    <property type="term" value="F:phosphoribosylformylglycinamidine synthase activity"/>
    <property type="evidence" value="ECO:0007669"/>
    <property type="project" value="UniProtKB-UniRule"/>
</dbReference>
<keyword evidence="2 6" id="KW-0436">Ligase</keyword>
<dbReference type="RefSeq" id="WP_089832524.1">
    <property type="nucleotide sequence ID" value="NZ_BJWI01000019.1"/>
</dbReference>
<dbReference type="Gene3D" id="3.30.1280.10">
    <property type="entry name" value="Phosphoribosylformylglycinamidine synthase subunit PurS"/>
    <property type="match status" value="1"/>
</dbReference>
<dbReference type="InterPro" id="IPR003850">
    <property type="entry name" value="PurS"/>
</dbReference>
<dbReference type="PANTHER" id="PTHR34696">
    <property type="entry name" value="PHOSPHORIBOSYLFORMYLGLYCINAMIDINE SYNTHASE SUBUNIT PURS"/>
    <property type="match status" value="1"/>
</dbReference>
<keyword evidence="4 6" id="KW-0658">Purine biosynthesis</keyword>
<dbReference type="GO" id="GO:0006189">
    <property type="term" value="P:'de novo' IMP biosynthetic process"/>
    <property type="evidence" value="ECO:0007669"/>
    <property type="project" value="UniProtKB-UniRule"/>
</dbReference>
<dbReference type="OrthoDB" id="9799101at2"/>
<evidence type="ECO:0000256" key="3">
    <source>
        <dbReference type="ARBA" id="ARBA00022741"/>
    </source>
</evidence>
<sequence length="82" mass="9099">MTKVSIHVTLKEGVLDPQGKAIENSLSTLGYDGVHDVRVGKLIEMFIDHEDVEAQVNVMCEKLLANPVIENFTYEIEEGVAQ</sequence>
<comment type="similarity">
    <text evidence="6">Belongs to the PurS family.</text>
</comment>
<keyword evidence="10" id="KW-1185">Reference proteome</keyword>
<proteinExistence type="inferred from homology"/>
<evidence type="ECO:0000256" key="1">
    <source>
        <dbReference type="ARBA" id="ARBA00022490"/>
    </source>
</evidence>
<dbReference type="NCBIfam" id="TIGR00302">
    <property type="entry name" value="phosphoribosylformylglycinamidine synthase subunit PurS"/>
    <property type="match status" value="1"/>
</dbReference>
<evidence type="ECO:0000313" key="10">
    <source>
        <dbReference type="Proteomes" id="UP000321547"/>
    </source>
</evidence>
<comment type="function">
    <text evidence="6">Part of the phosphoribosylformylglycinamidine synthase complex involved in the purines biosynthetic pathway. Catalyzes the ATP-dependent conversion of formylglycinamide ribonucleotide (FGAR) and glutamine to yield formylglycinamidine ribonucleotide (FGAM) and glutamate. The FGAM synthase complex is composed of three subunits. PurQ produces an ammonia molecule by converting glutamine to glutamate. PurL transfers the ammonia molecule to FGAR to form FGAM in an ATP-dependent manner. PurS interacts with PurQ and PurL and is thought to assist in the transfer of the ammonia molecule from PurQ to PurL.</text>
</comment>
<comment type="catalytic activity">
    <reaction evidence="6">
        <text>N(2)-formyl-N(1)-(5-phospho-beta-D-ribosyl)glycinamide + L-glutamine + ATP + H2O = 2-formamido-N(1)-(5-O-phospho-beta-D-ribosyl)acetamidine + L-glutamate + ADP + phosphate + H(+)</text>
        <dbReference type="Rhea" id="RHEA:17129"/>
        <dbReference type="ChEBI" id="CHEBI:15377"/>
        <dbReference type="ChEBI" id="CHEBI:15378"/>
        <dbReference type="ChEBI" id="CHEBI:29985"/>
        <dbReference type="ChEBI" id="CHEBI:30616"/>
        <dbReference type="ChEBI" id="CHEBI:43474"/>
        <dbReference type="ChEBI" id="CHEBI:58359"/>
        <dbReference type="ChEBI" id="CHEBI:147286"/>
        <dbReference type="ChEBI" id="CHEBI:147287"/>
        <dbReference type="ChEBI" id="CHEBI:456216"/>
        <dbReference type="EC" id="6.3.5.3"/>
    </reaction>
</comment>
<dbReference type="STRING" id="306540.SAMN05421839_1249"/>
<keyword evidence="1 6" id="KW-0963">Cytoplasm</keyword>
<evidence type="ECO:0000313" key="9">
    <source>
        <dbReference type="Proteomes" id="UP000242243"/>
    </source>
</evidence>
<name>A0A1I5QS59_9BACI</name>
<dbReference type="Pfam" id="PF02700">
    <property type="entry name" value="PurS"/>
    <property type="match status" value="1"/>
</dbReference>
<dbReference type="EMBL" id="BJWI01000019">
    <property type="protein sequence ID" value="GEM01897.1"/>
    <property type="molecule type" value="Genomic_DNA"/>
</dbReference>
<dbReference type="NCBIfam" id="NF004630">
    <property type="entry name" value="PRK05974.1"/>
    <property type="match status" value="1"/>
</dbReference>
<evidence type="ECO:0000256" key="5">
    <source>
        <dbReference type="ARBA" id="ARBA00022840"/>
    </source>
</evidence>
<keyword evidence="5 6" id="KW-0067">ATP-binding</keyword>
<dbReference type="EC" id="6.3.5.3" evidence="6"/>
<organism evidence="8 9">
    <name type="scientific">Halolactibacillus halophilus</name>
    <dbReference type="NCBI Taxonomy" id="306540"/>
    <lineage>
        <taxon>Bacteria</taxon>
        <taxon>Bacillati</taxon>
        <taxon>Bacillota</taxon>
        <taxon>Bacilli</taxon>
        <taxon>Bacillales</taxon>
        <taxon>Bacillaceae</taxon>
        <taxon>Halolactibacillus</taxon>
    </lineage>
</organism>
<dbReference type="AlphaFoldDB" id="A0A1I5QS59"/>
<evidence type="ECO:0000313" key="8">
    <source>
        <dbReference type="EMBL" id="SFP49085.1"/>
    </source>
</evidence>
<evidence type="ECO:0000256" key="4">
    <source>
        <dbReference type="ARBA" id="ARBA00022755"/>
    </source>
</evidence>